<evidence type="ECO:0000313" key="4">
    <source>
        <dbReference type="Proteomes" id="UP000199642"/>
    </source>
</evidence>
<dbReference type="EMBL" id="FOPC01000001">
    <property type="protein sequence ID" value="SFG07646.1"/>
    <property type="molecule type" value="Genomic_DNA"/>
</dbReference>
<dbReference type="RefSeq" id="WP_092788491.1">
    <property type="nucleotide sequence ID" value="NZ_FOPC01000001.1"/>
</dbReference>
<dbReference type="InterPro" id="IPR025164">
    <property type="entry name" value="Toastrack_DUF4097"/>
</dbReference>
<dbReference type="OrthoDB" id="838235at2"/>
<keyword evidence="4" id="KW-1185">Reference proteome</keyword>
<dbReference type="Proteomes" id="UP000199642">
    <property type="component" value="Unassembled WGS sequence"/>
</dbReference>
<organism evidence="3 4">
    <name type="scientific">Algoriphagus hitonicola</name>
    <dbReference type="NCBI Taxonomy" id="435880"/>
    <lineage>
        <taxon>Bacteria</taxon>
        <taxon>Pseudomonadati</taxon>
        <taxon>Bacteroidota</taxon>
        <taxon>Cytophagia</taxon>
        <taxon>Cytophagales</taxon>
        <taxon>Cyclobacteriaceae</taxon>
        <taxon>Algoriphagus</taxon>
    </lineage>
</organism>
<protein>
    <submittedName>
        <fullName evidence="3">DUF4097 and DUF4098 domain-containing protein YvlB</fullName>
    </submittedName>
</protein>
<evidence type="ECO:0000259" key="2">
    <source>
        <dbReference type="Pfam" id="PF13349"/>
    </source>
</evidence>
<dbReference type="Pfam" id="PF13349">
    <property type="entry name" value="DUF4097"/>
    <property type="match status" value="1"/>
</dbReference>
<accession>A0A1I2P1Z2</accession>
<feature type="chain" id="PRO_5011543683" evidence="1">
    <location>
        <begin position="24"/>
        <end position="307"/>
    </location>
</feature>
<feature type="domain" description="DUF4097" evidence="2">
    <location>
        <begin position="55"/>
        <end position="216"/>
    </location>
</feature>
<reference evidence="4" key="1">
    <citation type="submission" date="2016-10" db="EMBL/GenBank/DDBJ databases">
        <authorList>
            <person name="Varghese N."/>
            <person name="Submissions S."/>
        </authorList>
    </citation>
    <scope>NUCLEOTIDE SEQUENCE [LARGE SCALE GENOMIC DNA]</scope>
    <source>
        <strain evidence="4">DSM 19315</strain>
    </source>
</reference>
<dbReference type="STRING" id="435880.SAMN04487988_101321"/>
<name>A0A1I2P1Z2_9BACT</name>
<evidence type="ECO:0000313" key="3">
    <source>
        <dbReference type="EMBL" id="SFG07646.1"/>
    </source>
</evidence>
<gene>
    <name evidence="3" type="ORF">SAMN04487988_101321</name>
</gene>
<sequence>MKHLLKFSSLLGLFLLLGTISQAQEVLVDVDKDYPGIKTIEVSGGWLDVSYVGGSDVVHVEAFLQSNDDRQDIVFVTLGDVLKISYKRESGNYSWNNRSKGFINITGPENINIQIKNSSGNLEVQNVSQDLTKLSVTSGRISAQNLQGDLDLRATSGSIQVDGVSGSVAAYMTSGNADISDVDGSLTYESTSGSLTAETIKGAVEVELTSGNARLTDVGELGRLRFTSGNVRAENAGLGANTSFSGSSGNFRVKTTSNLKDFNFDLRASSGNLTVGNISTGKTLEINNNSSNSIKGNITSGSIVIEN</sequence>
<feature type="signal peptide" evidence="1">
    <location>
        <begin position="1"/>
        <end position="23"/>
    </location>
</feature>
<proteinExistence type="predicted"/>
<keyword evidence="1" id="KW-0732">Signal</keyword>
<evidence type="ECO:0000256" key="1">
    <source>
        <dbReference type="SAM" id="SignalP"/>
    </source>
</evidence>
<dbReference type="AlphaFoldDB" id="A0A1I2P1Z2"/>